<proteinExistence type="predicted"/>
<sequence>MNRLIPRLGFGLLLTAAASPLLAQVTDTTRTTTIQPATPPVAAPTPVPAPAPVVTVPPAPVSAPARIDVTDAKAPLQAPVYVPLDPDVYRLIDRYAIKYGPDSVGDIHTSTRPYNRAAVGRLAARMAAAGKVEAFNQTYLQQDNWTHSAAGPAESQRPILKHFYRMPTDLYSVNTPDFQLRVNPVLNLQVGSGSDGFLYTNTRGVQVEGTIDQRLGFYTYFTDTQMRVPEYVSNRIRRDNAVPHEGYWKYFKNQQNQFDFLTARGYVTYAATKHINVQLGHDRNVIGNGYRSLILSDYAAPYFFLKLNTRVWKLNYQNIFAELTAERRNVDTVFQKKYMALHHLSYDITPGLNVGLFESTMFGRGKGRFELQYLNPIIFYRSVEQAVGSNDNAILGADFRWNIKRRAQLYGQVVLDELVVSQVRSGRGWWANKQAFQVGGKYLDVFGLSNLDLQVEYNFIRPYTYQHLDLYRAYEHYGQPLAHPIGANLWELFGQLSYQPLPRLTLVGKGFYSVYGLDGIDATTRELLNYGGNVLRPYTPRPNDYGNTVAQGRRVEQLFADFTATWMARPNLWLDAKLVARSALVNGTRTTGVYPSLALRWNAAQRVHEF</sequence>
<organism evidence="2 3">
    <name type="scientific">Hymenobacter edaphi</name>
    <dbReference type="NCBI Taxonomy" id="2211146"/>
    <lineage>
        <taxon>Bacteria</taxon>
        <taxon>Pseudomonadati</taxon>
        <taxon>Bacteroidota</taxon>
        <taxon>Cytophagia</taxon>
        <taxon>Cytophagales</taxon>
        <taxon>Hymenobacteraceae</taxon>
        <taxon>Hymenobacter</taxon>
    </lineage>
</organism>
<feature type="chain" id="PRO_5016274724" description="Capsule assembly Wzi family protein" evidence="1">
    <location>
        <begin position="24"/>
        <end position="610"/>
    </location>
</feature>
<accession>A0A328BNU0</accession>
<keyword evidence="1" id="KW-0732">Signal</keyword>
<evidence type="ECO:0000256" key="1">
    <source>
        <dbReference type="SAM" id="SignalP"/>
    </source>
</evidence>
<dbReference type="EMBL" id="QHKM01000003">
    <property type="protein sequence ID" value="RAK66668.1"/>
    <property type="molecule type" value="Genomic_DNA"/>
</dbReference>
<name>A0A328BNU0_9BACT</name>
<dbReference type="RefSeq" id="WP_111478103.1">
    <property type="nucleotide sequence ID" value="NZ_QHKM01000003.1"/>
</dbReference>
<dbReference type="InterPro" id="IPR038636">
    <property type="entry name" value="Wzi_sf"/>
</dbReference>
<comment type="caution">
    <text evidence="2">The sequence shown here is derived from an EMBL/GenBank/DDBJ whole genome shotgun (WGS) entry which is preliminary data.</text>
</comment>
<evidence type="ECO:0000313" key="3">
    <source>
        <dbReference type="Proteomes" id="UP000248553"/>
    </source>
</evidence>
<feature type="signal peptide" evidence="1">
    <location>
        <begin position="1"/>
        <end position="23"/>
    </location>
</feature>
<evidence type="ECO:0000313" key="2">
    <source>
        <dbReference type="EMBL" id="RAK66668.1"/>
    </source>
</evidence>
<gene>
    <name evidence="2" type="ORF">DLM85_10635</name>
</gene>
<dbReference type="Proteomes" id="UP000248553">
    <property type="component" value="Unassembled WGS sequence"/>
</dbReference>
<evidence type="ECO:0008006" key="4">
    <source>
        <dbReference type="Google" id="ProtNLM"/>
    </source>
</evidence>
<dbReference type="AlphaFoldDB" id="A0A328BNU0"/>
<protein>
    <recommendedName>
        <fullName evidence="4">Capsule assembly Wzi family protein</fullName>
    </recommendedName>
</protein>
<dbReference type="OrthoDB" id="9808260at2"/>
<keyword evidence="3" id="KW-1185">Reference proteome</keyword>
<reference evidence="3" key="1">
    <citation type="submission" date="2018-05" db="EMBL/GenBank/DDBJ databases">
        <authorList>
            <person name="Nie L."/>
        </authorList>
    </citation>
    <scope>NUCLEOTIDE SEQUENCE [LARGE SCALE GENOMIC DNA]</scope>
    <source>
        <strain evidence="3">NL</strain>
    </source>
</reference>
<dbReference type="Gene3D" id="2.40.160.130">
    <property type="entry name" value="Capsule assembly protein Wzi"/>
    <property type="match status" value="1"/>
</dbReference>